<dbReference type="InterPro" id="IPR018946">
    <property type="entry name" value="PhoD-like_MPP"/>
</dbReference>
<comment type="caution">
    <text evidence="2">The sequence shown here is derived from an EMBL/GenBank/DDBJ whole genome shotgun (WGS) entry which is preliminary data.</text>
</comment>
<dbReference type="InterPro" id="IPR043904">
    <property type="entry name" value="PhoD_2-like"/>
</dbReference>
<evidence type="ECO:0000259" key="1">
    <source>
        <dbReference type="Pfam" id="PF19050"/>
    </source>
</evidence>
<evidence type="ECO:0000313" key="3">
    <source>
        <dbReference type="Proteomes" id="UP000030826"/>
    </source>
</evidence>
<dbReference type="PANTHER" id="PTHR46689:SF1">
    <property type="entry name" value="PHOD-LIKE PHOSPHATASE DOMAIN-CONTAINING PROTEIN"/>
    <property type="match status" value="1"/>
</dbReference>
<evidence type="ECO:0000313" key="2">
    <source>
        <dbReference type="EMBL" id="KHJ55760.1"/>
    </source>
</evidence>
<gene>
    <name evidence="2" type="ORF">LA66_03745</name>
</gene>
<dbReference type="STRING" id="370622.LA66_03745"/>
<proteinExistence type="predicted"/>
<organism evidence="2 3">
    <name type="scientific">Aureimonas altamirensis</name>
    <dbReference type="NCBI Taxonomy" id="370622"/>
    <lineage>
        <taxon>Bacteria</taxon>
        <taxon>Pseudomonadati</taxon>
        <taxon>Pseudomonadota</taxon>
        <taxon>Alphaproteobacteria</taxon>
        <taxon>Hyphomicrobiales</taxon>
        <taxon>Aurantimonadaceae</taxon>
        <taxon>Aureimonas</taxon>
    </lineage>
</organism>
<reference evidence="2 3" key="1">
    <citation type="submission" date="2014-09" db="EMBL/GenBank/DDBJ databases">
        <title>Isolation and characterization of Aurantimonas altamirensis ON-56566 from clinical sample following a dog bite.</title>
        <authorList>
            <person name="Eshaghi A."/>
            <person name="Li A."/>
            <person name="Shahinas D."/>
            <person name="Bahn P."/>
            <person name="Kus J.V."/>
            <person name="Patel S.N."/>
        </authorList>
    </citation>
    <scope>NUCLEOTIDE SEQUENCE [LARGE SCALE GENOMIC DNA]</scope>
    <source>
        <strain evidence="2 3">ON-56566</strain>
    </source>
</reference>
<protein>
    <recommendedName>
        <fullName evidence="1">PhoD-like phosphatase domain-containing protein</fullName>
    </recommendedName>
</protein>
<sequence>MIVAGPVLYARGADRTAVHVTVLAVTREGEAAPRVAAAGQEDAMAVAARLEGHVVWMRDIALPAGDAADYAVNGTSYRVRTDLGGSLRIGFVSCNGQENGDEDREHEHRDVMWRRLLTEHRERPFALLLHGGDQLYADEAVESHPAISAWAKDEPARRAQEPFTPEMEAALRGYFFRRYLDTLTQAAAAPLYATVPSLMIWDDHDIFDGWGSHPDALQQSPIAQGIFRVAREMFILFQVGGVEGSLPRTCLDPSGATMTQSAHFPGFSVCLPDLRSERSPDRVMGPAGWAAFERALAECPHGDAILLVSSVPALGPRLSLVESILDRMPRAQKYEDDLRDQWQSRSHRAEWRRFLTLLEAKAVQGSRPLTVISGEIHLATRAEMRLEDGSTMHQLVASGITHPKPPAVFPLALSLLSRLGESPLRGRPIKVFPLPGRRMPYIADRNYLVVTRREGRWSAEWELEETGRTPALPL</sequence>
<dbReference type="InterPro" id="IPR038607">
    <property type="entry name" value="PhoD-like_sf"/>
</dbReference>
<accession>A0A0B1QAC1</accession>
<dbReference type="OrthoDB" id="327733at2"/>
<dbReference type="Pfam" id="PF19050">
    <property type="entry name" value="PhoD_2"/>
    <property type="match status" value="1"/>
</dbReference>
<dbReference type="CDD" id="cd07389">
    <property type="entry name" value="MPP_PhoD"/>
    <property type="match status" value="1"/>
</dbReference>
<dbReference type="Proteomes" id="UP000030826">
    <property type="component" value="Unassembled WGS sequence"/>
</dbReference>
<dbReference type="SUPFAM" id="SSF56300">
    <property type="entry name" value="Metallo-dependent phosphatases"/>
    <property type="match status" value="1"/>
</dbReference>
<name>A0A0B1QAC1_9HYPH</name>
<dbReference type="AlphaFoldDB" id="A0A0B1QAC1"/>
<dbReference type="PANTHER" id="PTHR46689">
    <property type="entry name" value="MEMBRANE PROTEIN, PUTATIVE-RELATED"/>
    <property type="match status" value="1"/>
</dbReference>
<feature type="domain" description="PhoD-like phosphatase" evidence="1">
    <location>
        <begin position="109"/>
        <end position="333"/>
    </location>
</feature>
<dbReference type="EMBL" id="JRFJ01000001">
    <property type="protein sequence ID" value="KHJ55760.1"/>
    <property type="molecule type" value="Genomic_DNA"/>
</dbReference>
<dbReference type="RefSeq" id="WP_039188811.1">
    <property type="nucleotide sequence ID" value="NZ_JRFJ01000001.1"/>
</dbReference>
<dbReference type="GO" id="GO:0016020">
    <property type="term" value="C:membrane"/>
    <property type="evidence" value="ECO:0007669"/>
    <property type="project" value="TreeGrafter"/>
</dbReference>
<dbReference type="InterPro" id="IPR029052">
    <property type="entry name" value="Metallo-depent_PP-like"/>
</dbReference>
<dbReference type="Gene3D" id="3.60.21.70">
    <property type="entry name" value="PhoD-like phosphatase"/>
    <property type="match status" value="1"/>
</dbReference>